<keyword evidence="3" id="KW-1185">Reference proteome</keyword>
<dbReference type="Pfam" id="PF07679">
    <property type="entry name" value="I-set"/>
    <property type="match status" value="1"/>
</dbReference>
<dbReference type="AlphaFoldDB" id="A0A368F2N5"/>
<dbReference type="InterPro" id="IPR036179">
    <property type="entry name" value="Ig-like_dom_sf"/>
</dbReference>
<dbReference type="SUPFAM" id="SSF48726">
    <property type="entry name" value="Immunoglobulin"/>
    <property type="match status" value="1"/>
</dbReference>
<feature type="domain" description="Ig-like" evidence="1">
    <location>
        <begin position="1"/>
        <end position="76"/>
    </location>
</feature>
<evidence type="ECO:0000313" key="3">
    <source>
        <dbReference type="Proteomes" id="UP000252519"/>
    </source>
</evidence>
<dbReference type="OrthoDB" id="5969272at2759"/>
<evidence type="ECO:0000313" key="2">
    <source>
        <dbReference type="EMBL" id="RCN25270.1"/>
    </source>
</evidence>
<reference evidence="2 3" key="1">
    <citation type="submission" date="2014-10" db="EMBL/GenBank/DDBJ databases">
        <title>Draft genome of the hookworm Ancylostoma caninum.</title>
        <authorList>
            <person name="Mitreva M."/>
        </authorList>
    </citation>
    <scope>NUCLEOTIDE SEQUENCE [LARGE SCALE GENOMIC DNA]</scope>
    <source>
        <strain evidence="2 3">Baltimore</strain>
    </source>
</reference>
<name>A0A368F2N5_ANCCA</name>
<protein>
    <submittedName>
        <fullName evidence="2">Immunoglobulin I-set domain protein</fullName>
    </submittedName>
</protein>
<dbReference type="PROSITE" id="PS50835">
    <property type="entry name" value="IG_LIKE"/>
    <property type="match status" value="1"/>
</dbReference>
<dbReference type="Gene3D" id="2.60.40.10">
    <property type="entry name" value="Immunoglobulins"/>
    <property type="match status" value="1"/>
</dbReference>
<dbReference type="Proteomes" id="UP000252519">
    <property type="component" value="Unassembled WGS sequence"/>
</dbReference>
<organism evidence="2 3">
    <name type="scientific">Ancylostoma caninum</name>
    <name type="common">Dog hookworm</name>
    <dbReference type="NCBI Taxonomy" id="29170"/>
    <lineage>
        <taxon>Eukaryota</taxon>
        <taxon>Metazoa</taxon>
        <taxon>Ecdysozoa</taxon>
        <taxon>Nematoda</taxon>
        <taxon>Chromadorea</taxon>
        <taxon>Rhabditida</taxon>
        <taxon>Rhabditina</taxon>
        <taxon>Rhabditomorpha</taxon>
        <taxon>Strongyloidea</taxon>
        <taxon>Ancylostomatidae</taxon>
        <taxon>Ancylostomatinae</taxon>
        <taxon>Ancylostoma</taxon>
    </lineage>
</organism>
<comment type="caution">
    <text evidence="2">The sequence shown here is derived from an EMBL/GenBank/DDBJ whole genome shotgun (WGS) entry which is preliminary data.</text>
</comment>
<dbReference type="STRING" id="29170.A0A368F2N5"/>
<dbReference type="PANTHER" id="PTHR47633">
    <property type="entry name" value="IMMUNOGLOBULIN"/>
    <property type="match status" value="1"/>
</dbReference>
<dbReference type="InterPro" id="IPR013783">
    <property type="entry name" value="Ig-like_fold"/>
</dbReference>
<sequence>MVLRCRIEAIPSAAVVWSKDDVNVEEWVINKDVVTQVLPGGICELLNPEVYPEDSGLYKCTATNTHGTAETAAYINIEGVKYRKDREEASASETVSGVADEPTVVVMPPKFVEQLNAETDGAYELNYVRLLCRIRR</sequence>
<evidence type="ECO:0000259" key="1">
    <source>
        <dbReference type="PROSITE" id="PS50835"/>
    </source>
</evidence>
<dbReference type="InterPro" id="IPR013098">
    <property type="entry name" value="Ig_I-set"/>
</dbReference>
<dbReference type="InterPro" id="IPR007110">
    <property type="entry name" value="Ig-like_dom"/>
</dbReference>
<proteinExistence type="predicted"/>
<dbReference type="EMBL" id="JOJR01013023">
    <property type="protein sequence ID" value="RCN25270.1"/>
    <property type="molecule type" value="Genomic_DNA"/>
</dbReference>
<accession>A0A368F2N5</accession>
<gene>
    <name evidence="2" type="ORF">ANCCAN_29019</name>
</gene>